<geneLocation type="plasmid" evidence="2">
    <name>II</name>
</geneLocation>
<dbReference type="GeneID" id="24260145"/>
<dbReference type="KEGG" id="ngg:RG540_PA05600"/>
<proteinExistence type="predicted"/>
<dbReference type="Pfam" id="PF14384">
    <property type="entry name" value="BrnA_antitoxin"/>
    <property type="match status" value="1"/>
</dbReference>
<evidence type="ECO:0000313" key="2">
    <source>
        <dbReference type="Proteomes" id="UP000028181"/>
    </source>
</evidence>
<dbReference type="Proteomes" id="UP000028181">
    <property type="component" value="Plasmid pHAMBI540a"/>
</dbReference>
<dbReference type="OrthoDB" id="361944at2"/>
<organism evidence="1 2">
    <name type="scientific">Neorhizobium galegae bv. orientalis str. HAMBI 540</name>
    <dbReference type="NCBI Taxonomy" id="1028800"/>
    <lineage>
        <taxon>Bacteria</taxon>
        <taxon>Pseudomonadati</taxon>
        <taxon>Pseudomonadota</taxon>
        <taxon>Alphaproteobacteria</taxon>
        <taxon>Hyphomicrobiales</taxon>
        <taxon>Rhizobiaceae</taxon>
        <taxon>Rhizobium/Agrobacterium group</taxon>
        <taxon>Neorhizobium</taxon>
    </lineage>
</organism>
<name>A0A068SZK3_NEOGA</name>
<dbReference type="eggNOG" id="COG3514">
    <property type="taxonomic scope" value="Bacteria"/>
</dbReference>
<dbReference type="EMBL" id="HG938354">
    <property type="protein sequence ID" value="CDN51236.1"/>
    <property type="molecule type" value="Genomic_DNA"/>
</dbReference>
<keyword evidence="1" id="KW-0614">Plasmid</keyword>
<accession>A0A068SZK3</accession>
<keyword evidence="2" id="KW-1185">Reference proteome</keyword>
<reference evidence="2" key="1">
    <citation type="journal article" date="2014" name="BMC Genomics">
        <title>Genome sequencing of two Neorhizobium galegae strains reveals a noeT gene responsible for the unusual acetylation of the nodulation factors.</title>
        <authorList>
            <person name="Osterman J."/>
            <person name="Marsh J."/>
            <person name="Laine P.K."/>
            <person name="Zeng Z."/>
            <person name="Alatalo E."/>
            <person name="Sullivan J.T."/>
            <person name="Young J.P."/>
            <person name="Thomas-Oates J."/>
            <person name="Paulin L."/>
            <person name="Lindstrom K."/>
        </authorList>
    </citation>
    <scope>NUCLEOTIDE SEQUENCE [LARGE SCALE GENOMIC DNA]</scope>
    <source>
        <strain evidence="2">HAMBI 540</strain>
    </source>
</reference>
<gene>
    <name evidence="1" type="ORF">RG540_PA05600</name>
</gene>
<evidence type="ECO:0008006" key="3">
    <source>
        <dbReference type="Google" id="ProtNLM"/>
    </source>
</evidence>
<protein>
    <recommendedName>
        <fullName evidence="3">BrnA antitoxin family protein</fullName>
    </recommendedName>
</protein>
<dbReference type="HOGENOM" id="CLU_140900_0_2_5"/>
<evidence type="ECO:0000313" key="1">
    <source>
        <dbReference type="EMBL" id="CDN51236.1"/>
    </source>
</evidence>
<dbReference type="RefSeq" id="WP_041364620.1">
    <property type="nucleotide sequence ID" value="NZ_HG938354.1"/>
</dbReference>
<dbReference type="AlphaFoldDB" id="A0A068SZK3"/>
<sequence length="105" mass="12049">MATKNQKMKSFEPGRGYTKEDWDAVDFPELTAEELDNMRPAMDVLPAEFFKAMEEHRKSRGRPSLEHPKKQITLRLDEDVIAKFRASGKGWQGRINEALRKASGV</sequence>
<dbReference type="InterPro" id="IPR025528">
    <property type="entry name" value="BrnA_antitoxin"/>
</dbReference>